<evidence type="ECO:0008006" key="3">
    <source>
        <dbReference type="Google" id="ProtNLM"/>
    </source>
</evidence>
<evidence type="ECO:0000313" key="1">
    <source>
        <dbReference type="EMBL" id="GFO87016.1"/>
    </source>
</evidence>
<keyword evidence="2" id="KW-1185">Reference proteome</keyword>
<comment type="caution">
    <text evidence="1">The sequence shown here is derived from an EMBL/GenBank/DDBJ whole genome shotgun (WGS) entry which is preliminary data.</text>
</comment>
<gene>
    <name evidence="1" type="ORF">BUFA31_01800</name>
</gene>
<evidence type="ECO:0000313" key="2">
    <source>
        <dbReference type="Proteomes" id="UP000620147"/>
    </source>
</evidence>
<accession>A0ABQ1DWA7</accession>
<protein>
    <recommendedName>
        <fullName evidence="3">50S ribosomal protein L44e</fullName>
    </recommendedName>
</protein>
<proteinExistence type="predicted"/>
<organism evidence="1 2">
    <name type="scientific">Butyricicoccus faecihominis</name>
    <dbReference type="NCBI Taxonomy" id="1712515"/>
    <lineage>
        <taxon>Bacteria</taxon>
        <taxon>Bacillati</taxon>
        <taxon>Bacillota</taxon>
        <taxon>Clostridia</taxon>
        <taxon>Eubacteriales</taxon>
        <taxon>Butyricicoccaceae</taxon>
        <taxon>Butyricicoccus</taxon>
    </lineage>
</organism>
<reference evidence="1 2" key="1">
    <citation type="submission" date="2020-06" db="EMBL/GenBank/DDBJ databases">
        <title>Characterization of fructooligosaccharide metabolism and fructooligosaccharide-degrading enzymes in human commensal butyrate producers.</title>
        <authorList>
            <person name="Tanno H."/>
            <person name="Fujii T."/>
            <person name="Hirano K."/>
            <person name="Maeno S."/>
            <person name="Tonozuka T."/>
            <person name="Sakamoto M."/>
            <person name="Ohkuma M."/>
            <person name="Tochio T."/>
            <person name="Endo A."/>
        </authorList>
    </citation>
    <scope>NUCLEOTIDE SEQUENCE [LARGE SCALE GENOMIC DNA]</scope>
    <source>
        <strain evidence="1 2">JCM 31056</strain>
    </source>
</reference>
<dbReference type="Proteomes" id="UP000620147">
    <property type="component" value="Unassembled WGS sequence"/>
</dbReference>
<sequence length="59" mass="6917">MKRQFCLPCFLEIKKAGKHDIERVRGGVNMKITCWRCKRRRFGAEYEISRKGGVSRDNG</sequence>
<dbReference type="RefSeq" id="WP_117490857.1">
    <property type="nucleotide sequence ID" value="NZ_BLYJ01000002.1"/>
</dbReference>
<name>A0ABQ1DWA7_9FIRM</name>
<dbReference type="EMBL" id="BLYJ01000002">
    <property type="protein sequence ID" value="GFO87016.1"/>
    <property type="molecule type" value="Genomic_DNA"/>
</dbReference>